<protein>
    <submittedName>
        <fullName evidence="1">Uncharacterized protein</fullName>
    </submittedName>
</protein>
<sequence>MDHFLEEKLQILFRCCCPPNRLDDLSTGILMTGSTEIFDGGLELDGPGRSSFSGALAEMRMLQVMRATERVTSMMEFL</sequence>
<name>A0A2I0JUY4_PUNGR</name>
<dbReference type="AlphaFoldDB" id="A0A2I0JUY4"/>
<evidence type="ECO:0000313" key="2">
    <source>
        <dbReference type="Proteomes" id="UP000233551"/>
    </source>
</evidence>
<proteinExistence type="predicted"/>
<gene>
    <name evidence="1" type="ORF">CRG98_019876</name>
</gene>
<dbReference type="Proteomes" id="UP000233551">
    <property type="component" value="Unassembled WGS sequence"/>
</dbReference>
<organism evidence="1 2">
    <name type="scientific">Punica granatum</name>
    <name type="common">Pomegranate</name>
    <dbReference type="NCBI Taxonomy" id="22663"/>
    <lineage>
        <taxon>Eukaryota</taxon>
        <taxon>Viridiplantae</taxon>
        <taxon>Streptophyta</taxon>
        <taxon>Embryophyta</taxon>
        <taxon>Tracheophyta</taxon>
        <taxon>Spermatophyta</taxon>
        <taxon>Magnoliopsida</taxon>
        <taxon>eudicotyledons</taxon>
        <taxon>Gunneridae</taxon>
        <taxon>Pentapetalae</taxon>
        <taxon>rosids</taxon>
        <taxon>malvids</taxon>
        <taxon>Myrtales</taxon>
        <taxon>Lythraceae</taxon>
        <taxon>Punica</taxon>
    </lineage>
</organism>
<reference evidence="1 2" key="1">
    <citation type="submission" date="2017-11" db="EMBL/GenBank/DDBJ databases">
        <title>De-novo sequencing of pomegranate (Punica granatum L.) genome.</title>
        <authorList>
            <person name="Akparov Z."/>
            <person name="Amiraslanov A."/>
            <person name="Hajiyeva S."/>
            <person name="Abbasov M."/>
            <person name="Kaur K."/>
            <person name="Hamwieh A."/>
            <person name="Solovyev V."/>
            <person name="Salamov A."/>
            <person name="Braich B."/>
            <person name="Kosarev P."/>
            <person name="Mahmoud A."/>
            <person name="Hajiyev E."/>
            <person name="Babayeva S."/>
            <person name="Izzatullayeva V."/>
            <person name="Mammadov A."/>
            <person name="Mammadov A."/>
            <person name="Sharifova S."/>
            <person name="Ojaghi J."/>
            <person name="Eynullazada K."/>
            <person name="Bayramov B."/>
            <person name="Abdulazimova A."/>
            <person name="Shahmuradov I."/>
        </authorList>
    </citation>
    <scope>NUCLEOTIDE SEQUENCE [LARGE SCALE GENOMIC DNA]</scope>
    <source>
        <strain evidence="2">cv. AG2017</strain>
        <tissue evidence="1">Leaf</tissue>
    </source>
</reference>
<accession>A0A2I0JUY4</accession>
<comment type="caution">
    <text evidence="1">The sequence shown here is derived from an EMBL/GenBank/DDBJ whole genome shotgun (WGS) entry which is preliminary data.</text>
</comment>
<keyword evidence="2" id="KW-1185">Reference proteome</keyword>
<dbReference type="EMBL" id="PGOL01001241">
    <property type="protein sequence ID" value="PKI59700.1"/>
    <property type="molecule type" value="Genomic_DNA"/>
</dbReference>
<evidence type="ECO:0000313" key="1">
    <source>
        <dbReference type="EMBL" id="PKI59700.1"/>
    </source>
</evidence>